<dbReference type="InterPro" id="IPR046960">
    <property type="entry name" value="PPR_At4g14850-like_plant"/>
</dbReference>
<dbReference type="Gene3D" id="3.40.50.2300">
    <property type="match status" value="1"/>
</dbReference>
<dbReference type="GO" id="GO:0009451">
    <property type="term" value="P:RNA modification"/>
    <property type="evidence" value="ECO:0007669"/>
    <property type="project" value="InterPro"/>
</dbReference>
<comment type="caution">
    <text evidence="2">Lacks conserved residue(s) required for the propagation of feature annotation.</text>
</comment>
<evidence type="ECO:0000256" key="2">
    <source>
        <dbReference type="PROSITE-ProRule" id="PRU00169"/>
    </source>
</evidence>
<dbReference type="GO" id="GO:0003723">
    <property type="term" value="F:RNA binding"/>
    <property type="evidence" value="ECO:0007669"/>
    <property type="project" value="InterPro"/>
</dbReference>
<dbReference type="EMBL" id="VDCV01000015">
    <property type="protein sequence ID" value="KAB5524635.1"/>
    <property type="molecule type" value="Genomic_DNA"/>
</dbReference>
<dbReference type="AlphaFoldDB" id="A0A5N5K546"/>
<evidence type="ECO:0000259" key="5">
    <source>
        <dbReference type="PROSITE" id="PS50110"/>
    </source>
</evidence>
<evidence type="ECO:0000256" key="4">
    <source>
        <dbReference type="SAM" id="MobiDB-lite"/>
    </source>
</evidence>
<keyword evidence="1" id="KW-0677">Repeat</keyword>
<protein>
    <recommendedName>
        <fullName evidence="5">Response regulatory domain-containing protein</fullName>
    </recommendedName>
</protein>
<evidence type="ECO:0000256" key="1">
    <source>
        <dbReference type="ARBA" id="ARBA00022737"/>
    </source>
</evidence>
<gene>
    <name evidence="6" type="ORF">DKX38_022384</name>
</gene>
<feature type="domain" description="Response regulatory" evidence="5">
    <location>
        <begin position="166"/>
        <end position="279"/>
    </location>
</feature>
<evidence type="ECO:0000313" key="7">
    <source>
        <dbReference type="Proteomes" id="UP000326939"/>
    </source>
</evidence>
<accession>A0A5N5K546</accession>
<dbReference type="InterPro" id="IPR011990">
    <property type="entry name" value="TPR-like_helical_dom_sf"/>
</dbReference>
<dbReference type="PANTHER" id="PTHR47926:SF500">
    <property type="entry name" value="REPEAT-CONTAINING PROTEIN, PUTATIVE-RELATED"/>
    <property type="match status" value="1"/>
</dbReference>
<reference evidence="7" key="1">
    <citation type="journal article" date="2019" name="Gigascience">
        <title>De novo genome assembly of the endangered Acer yangbiense, a plant species with extremely small populations endemic to Yunnan Province, China.</title>
        <authorList>
            <person name="Yang J."/>
            <person name="Wariss H.M."/>
            <person name="Tao L."/>
            <person name="Zhang R."/>
            <person name="Yun Q."/>
            <person name="Hollingsworth P."/>
            <person name="Dao Z."/>
            <person name="Luo G."/>
            <person name="Guo H."/>
            <person name="Ma Y."/>
            <person name="Sun W."/>
        </authorList>
    </citation>
    <scope>NUCLEOTIDE SEQUENCE [LARGE SCALE GENOMIC DNA]</scope>
    <source>
        <strain evidence="7">cv. br00</strain>
    </source>
</reference>
<dbReference type="PROSITE" id="PS50110">
    <property type="entry name" value="RESPONSE_REGULATORY"/>
    <property type="match status" value="1"/>
</dbReference>
<dbReference type="InterPro" id="IPR011006">
    <property type="entry name" value="CheY-like_superfamily"/>
</dbReference>
<evidence type="ECO:0000256" key="3">
    <source>
        <dbReference type="PROSITE-ProRule" id="PRU00708"/>
    </source>
</evidence>
<keyword evidence="7" id="KW-1185">Reference proteome</keyword>
<dbReference type="SUPFAM" id="SSF52172">
    <property type="entry name" value="CheY-like"/>
    <property type="match status" value="1"/>
</dbReference>
<dbReference type="GO" id="GO:0000160">
    <property type="term" value="P:phosphorelay signal transduction system"/>
    <property type="evidence" value="ECO:0007669"/>
    <property type="project" value="InterPro"/>
</dbReference>
<feature type="repeat" description="PPR" evidence="3">
    <location>
        <begin position="63"/>
        <end position="97"/>
    </location>
</feature>
<dbReference type="Gene3D" id="1.25.40.10">
    <property type="entry name" value="Tetratricopeptide repeat domain"/>
    <property type="match status" value="1"/>
</dbReference>
<comment type="caution">
    <text evidence="6">The sequence shown here is derived from an EMBL/GenBank/DDBJ whole genome shotgun (WGS) entry which is preliminary data.</text>
</comment>
<sequence>MLWLTCMPSVETWRRRWVCSMIPPTKRNASSWNALISGYDMHGFGKEALKLFSRMQEEGAEPNHITFTSILSACSHAGLIDEGRKCFADMKRLSVTLEVKHHACVVDMLGRAGLLQEAFDLIKEMPSPPSDGDQTNGKKLGQDMNNKGLKKPAAFSMIEYGKDILGFHTADQENPYRHEVYKKMESLAIEMKMAGYVPDLSCALHDVEEEDKENNVLFLRFEATRIIQDMESNGHIPILAMTADVIQATYEECQRCGMDGYVSKPFEAEQLYQEVSRFLQPISSVNL</sequence>
<dbReference type="PANTHER" id="PTHR47926">
    <property type="entry name" value="PENTATRICOPEPTIDE REPEAT-CONTAINING PROTEIN"/>
    <property type="match status" value="1"/>
</dbReference>
<dbReference type="NCBIfam" id="TIGR00756">
    <property type="entry name" value="PPR"/>
    <property type="match status" value="2"/>
</dbReference>
<dbReference type="InterPro" id="IPR002885">
    <property type="entry name" value="PPR_rpt"/>
</dbReference>
<evidence type="ECO:0000313" key="6">
    <source>
        <dbReference type="EMBL" id="KAB5524635.1"/>
    </source>
</evidence>
<dbReference type="Pfam" id="PF01535">
    <property type="entry name" value="PPR"/>
    <property type="match status" value="1"/>
</dbReference>
<feature type="region of interest" description="Disordered" evidence="4">
    <location>
        <begin position="126"/>
        <end position="145"/>
    </location>
</feature>
<feature type="repeat" description="PPR" evidence="3">
    <location>
        <begin position="28"/>
        <end position="62"/>
    </location>
</feature>
<dbReference type="InterPro" id="IPR001789">
    <property type="entry name" value="Sig_transdc_resp-reg_receiver"/>
</dbReference>
<dbReference type="PROSITE" id="PS51375">
    <property type="entry name" value="PPR"/>
    <property type="match status" value="2"/>
</dbReference>
<dbReference type="Pfam" id="PF13041">
    <property type="entry name" value="PPR_2"/>
    <property type="match status" value="1"/>
</dbReference>
<name>A0A5N5K546_9ROSI</name>
<organism evidence="6 7">
    <name type="scientific">Salix brachista</name>
    <dbReference type="NCBI Taxonomy" id="2182728"/>
    <lineage>
        <taxon>Eukaryota</taxon>
        <taxon>Viridiplantae</taxon>
        <taxon>Streptophyta</taxon>
        <taxon>Embryophyta</taxon>
        <taxon>Tracheophyta</taxon>
        <taxon>Spermatophyta</taxon>
        <taxon>Magnoliopsida</taxon>
        <taxon>eudicotyledons</taxon>
        <taxon>Gunneridae</taxon>
        <taxon>Pentapetalae</taxon>
        <taxon>rosids</taxon>
        <taxon>fabids</taxon>
        <taxon>Malpighiales</taxon>
        <taxon>Salicaceae</taxon>
        <taxon>Saliceae</taxon>
        <taxon>Salix</taxon>
    </lineage>
</organism>
<proteinExistence type="predicted"/>
<dbReference type="Proteomes" id="UP000326939">
    <property type="component" value="Chromosome 15"/>
</dbReference>